<dbReference type="FunFam" id="3.40.50.1950:FF:000001">
    <property type="entry name" value="Flavin prenyltransferase UbiX"/>
    <property type="match status" value="1"/>
</dbReference>
<name>A0A837P7K1_LACPN</name>
<dbReference type="NCBIfam" id="NF004685">
    <property type="entry name" value="PRK06029.1"/>
    <property type="match status" value="1"/>
</dbReference>
<dbReference type="Proteomes" id="UP000050511">
    <property type="component" value="Unassembled WGS sequence"/>
</dbReference>
<gene>
    <name evidence="7" type="primary">ubiX</name>
    <name evidence="9" type="ORF">WJL_0628</name>
</gene>
<protein>
    <recommendedName>
        <fullName evidence="7">Flavin prenyltransferase UbiX</fullName>
        <ecNumber evidence="7">2.5.1.129</ecNumber>
    </recommendedName>
</protein>
<evidence type="ECO:0000256" key="7">
    <source>
        <dbReference type="HAMAP-Rule" id="MF_01984"/>
    </source>
</evidence>
<feature type="binding site" evidence="7">
    <location>
        <position position="168"/>
    </location>
    <ligand>
        <name>dimethylallyl phosphate</name>
        <dbReference type="ChEBI" id="CHEBI:88052"/>
    </ligand>
</feature>
<comment type="caution">
    <text evidence="9">The sequence shown here is derived from an EMBL/GenBank/DDBJ whole genome shotgun (WGS) entry which is preliminary data.</text>
</comment>
<comment type="caution">
    <text evidence="7">Lacks conserved residue(s) required for the propagation of feature annotation.</text>
</comment>
<comment type="similarity">
    <text evidence="6 7">Belongs to the UbiX/PAD1 family.</text>
</comment>
<dbReference type="GO" id="GO:0106141">
    <property type="term" value="F:flavin prenyltransferase activity"/>
    <property type="evidence" value="ECO:0007669"/>
    <property type="project" value="UniProtKB-EC"/>
</dbReference>
<dbReference type="EC" id="2.5.1.129" evidence="7"/>
<dbReference type="PANTHER" id="PTHR43374">
    <property type="entry name" value="FLAVIN PRENYLTRANSFERASE"/>
    <property type="match status" value="1"/>
</dbReference>
<dbReference type="InterPro" id="IPR003382">
    <property type="entry name" value="Flavoprotein"/>
</dbReference>
<sequence>MNHNIINLQKRGDVVMKRIVVGITGASGTIYAVDLLEKLHQRPDVEVHLVMSAWAKKNLELETDYSLAQLTALADATYRANDQGAAIASGSFLNDGMVIVPASMKTVAGIAYGFGDNLISRAADVTIKEQRKLVIVPRETPLSVIHLENLTKLAKLGAQIIPPIPAFYNHPQSIQDLVNHQTMKILDAFHIHNETDRRWEGD</sequence>
<dbReference type="AlphaFoldDB" id="A0A837P7K1"/>
<feature type="binding site" evidence="7">
    <location>
        <position position="52"/>
    </location>
    <ligand>
        <name>FMN</name>
        <dbReference type="ChEBI" id="CHEBI:58210"/>
    </ligand>
</feature>
<evidence type="ECO:0000256" key="4">
    <source>
        <dbReference type="ARBA" id="ARBA00022679"/>
    </source>
</evidence>
<comment type="catalytic activity">
    <reaction evidence="5 7">
        <text>dimethylallyl phosphate + FMNH2 = prenylated FMNH2 + phosphate</text>
        <dbReference type="Rhea" id="RHEA:37743"/>
        <dbReference type="ChEBI" id="CHEBI:43474"/>
        <dbReference type="ChEBI" id="CHEBI:57618"/>
        <dbReference type="ChEBI" id="CHEBI:87467"/>
        <dbReference type="ChEBI" id="CHEBI:88052"/>
        <dbReference type="EC" id="2.5.1.129"/>
    </reaction>
</comment>
<evidence type="ECO:0000256" key="3">
    <source>
        <dbReference type="ARBA" id="ARBA00022643"/>
    </source>
</evidence>
<evidence type="ECO:0000259" key="8">
    <source>
        <dbReference type="Pfam" id="PF02441"/>
    </source>
</evidence>
<dbReference type="PANTHER" id="PTHR43374:SF1">
    <property type="entry name" value="FLAVIN PRENYLTRANSFERASE PAD1, MITOCHONDRIAL"/>
    <property type="match status" value="1"/>
</dbReference>
<evidence type="ECO:0000256" key="1">
    <source>
        <dbReference type="ARBA" id="ARBA00022602"/>
    </source>
</evidence>
<proteinExistence type="inferred from homology"/>
<comment type="function">
    <text evidence="7">Flavin prenyltransferase that catalyzes the synthesis of the prenylated FMN cofactor (prenyl-FMN) for 4-hydroxy-3-polyprenylbenzoic acid decarboxylase UbiD. The prenyltransferase is metal-independent and links a dimethylallyl moiety from dimethylallyl monophosphate (DMAP) to the flavin N5 and C6 atoms of FMN.</text>
</comment>
<organism evidence="9 10">
    <name type="scientific">Lactiplantibacillus plantarum WJL</name>
    <dbReference type="NCBI Taxonomy" id="1350466"/>
    <lineage>
        <taxon>Bacteria</taxon>
        <taxon>Bacillati</taxon>
        <taxon>Bacillota</taxon>
        <taxon>Bacilli</taxon>
        <taxon>Lactobacillales</taxon>
        <taxon>Lactobacillaceae</taxon>
        <taxon>Lactiplantibacillus</taxon>
    </lineage>
</organism>
<accession>A0A837P7K1</accession>
<evidence type="ECO:0000256" key="5">
    <source>
        <dbReference type="ARBA" id="ARBA00050612"/>
    </source>
</evidence>
<dbReference type="NCBIfam" id="TIGR00421">
    <property type="entry name" value="ubiX_pad"/>
    <property type="match status" value="1"/>
</dbReference>
<dbReference type="HAMAP" id="MF_01984">
    <property type="entry name" value="ubiX_pad"/>
    <property type="match status" value="1"/>
</dbReference>
<dbReference type="InterPro" id="IPR004507">
    <property type="entry name" value="UbiX-like"/>
</dbReference>
<evidence type="ECO:0000256" key="2">
    <source>
        <dbReference type="ARBA" id="ARBA00022630"/>
    </source>
</evidence>
<dbReference type="Pfam" id="PF02441">
    <property type="entry name" value="Flavoprotein"/>
    <property type="match status" value="1"/>
</dbReference>
<feature type="binding site" evidence="7">
    <location>
        <begin position="25"/>
        <end position="27"/>
    </location>
    <ligand>
        <name>FMN</name>
        <dbReference type="ChEBI" id="CHEBI:58210"/>
    </ligand>
</feature>
<keyword evidence="1 7" id="KW-0637">Prenyltransferase</keyword>
<dbReference type="SUPFAM" id="SSF52507">
    <property type="entry name" value="Homo-oligomeric flavin-containing Cys decarboxylases, HFCD"/>
    <property type="match status" value="1"/>
</dbReference>
<dbReference type="Gene3D" id="3.40.50.1950">
    <property type="entry name" value="Flavin prenyltransferase-like"/>
    <property type="match status" value="1"/>
</dbReference>
<feature type="binding site" evidence="7">
    <location>
        <position position="184"/>
    </location>
    <ligand>
        <name>dimethylallyl phosphate</name>
        <dbReference type="ChEBI" id="CHEBI:88052"/>
    </ligand>
</feature>
<reference evidence="9 10" key="1">
    <citation type="submission" date="2015-10" db="EMBL/GenBank/DDBJ databases">
        <title>Resequencing of Lactobacillus plantarum WJL strain genome.</title>
        <authorList>
            <person name="Martino M.E."/>
        </authorList>
    </citation>
    <scope>NUCLEOTIDE SEQUENCE [LARGE SCALE GENOMIC DNA]</scope>
    <source>
        <strain evidence="9 10">WJL</strain>
    </source>
</reference>
<dbReference type="EMBL" id="LKLZ01000003">
    <property type="protein sequence ID" value="KPN43555.1"/>
    <property type="molecule type" value="Genomic_DNA"/>
</dbReference>
<feature type="binding site" evidence="7">
    <location>
        <position position="138"/>
    </location>
    <ligand>
        <name>FMN</name>
        <dbReference type="ChEBI" id="CHEBI:58210"/>
    </ligand>
</feature>
<feature type="domain" description="Flavoprotein" evidence="8">
    <location>
        <begin position="17"/>
        <end position="184"/>
    </location>
</feature>
<evidence type="ECO:0000313" key="10">
    <source>
        <dbReference type="Proteomes" id="UP000050511"/>
    </source>
</evidence>
<evidence type="ECO:0000313" key="9">
    <source>
        <dbReference type="EMBL" id="KPN43555.1"/>
    </source>
</evidence>
<keyword evidence="4 7" id="KW-0808">Transferase</keyword>
<dbReference type="GO" id="GO:0016831">
    <property type="term" value="F:carboxy-lyase activity"/>
    <property type="evidence" value="ECO:0007669"/>
    <property type="project" value="TreeGrafter"/>
</dbReference>
<feature type="binding site" evidence="7">
    <location>
        <begin position="103"/>
        <end position="106"/>
    </location>
    <ligand>
        <name>FMN</name>
        <dbReference type="ChEBI" id="CHEBI:58210"/>
    </ligand>
</feature>
<evidence type="ECO:0000256" key="6">
    <source>
        <dbReference type="ARBA" id="ARBA00060793"/>
    </source>
</evidence>
<keyword evidence="3 7" id="KW-0288">FMN</keyword>
<keyword evidence="2 7" id="KW-0285">Flavoprotein</keyword>
<dbReference type="InterPro" id="IPR036551">
    <property type="entry name" value="Flavin_trans-like"/>
</dbReference>